<feature type="transmembrane region" description="Helical" evidence="3">
    <location>
        <begin position="172"/>
        <end position="198"/>
    </location>
</feature>
<protein>
    <submittedName>
        <fullName evidence="4">Uncharacterized protein</fullName>
    </submittedName>
</protein>
<feature type="region of interest" description="Disordered" evidence="2">
    <location>
        <begin position="413"/>
        <end position="460"/>
    </location>
</feature>
<organism evidence="4 5">
    <name type="scientific">Stylosanthes scabra</name>
    <dbReference type="NCBI Taxonomy" id="79078"/>
    <lineage>
        <taxon>Eukaryota</taxon>
        <taxon>Viridiplantae</taxon>
        <taxon>Streptophyta</taxon>
        <taxon>Embryophyta</taxon>
        <taxon>Tracheophyta</taxon>
        <taxon>Spermatophyta</taxon>
        <taxon>Magnoliopsida</taxon>
        <taxon>eudicotyledons</taxon>
        <taxon>Gunneridae</taxon>
        <taxon>Pentapetalae</taxon>
        <taxon>rosids</taxon>
        <taxon>fabids</taxon>
        <taxon>Fabales</taxon>
        <taxon>Fabaceae</taxon>
        <taxon>Papilionoideae</taxon>
        <taxon>50 kb inversion clade</taxon>
        <taxon>dalbergioids sensu lato</taxon>
        <taxon>Dalbergieae</taxon>
        <taxon>Pterocarpus clade</taxon>
        <taxon>Stylosanthes</taxon>
    </lineage>
</organism>
<feature type="region of interest" description="Disordered" evidence="2">
    <location>
        <begin position="655"/>
        <end position="677"/>
    </location>
</feature>
<keyword evidence="3" id="KW-1133">Transmembrane helix</keyword>
<keyword evidence="5" id="KW-1185">Reference proteome</keyword>
<feature type="transmembrane region" description="Helical" evidence="3">
    <location>
        <begin position="300"/>
        <end position="318"/>
    </location>
</feature>
<evidence type="ECO:0000256" key="2">
    <source>
        <dbReference type="SAM" id="MobiDB-lite"/>
    </source>
</evidence>
<reference evidence="4 5" key="1">
    <citation type="journal article" date="2023" name="Plants (Basel)">
        <title>Bridging the Gap: Combining Genomics and Transcriptomics Approaches to Understand Stylosanthes scabra, an Orphan Legume from the Brazilian Caatinga.</title>
        <authorList>
            <person name="Ferreira-Neto J.R.C."/>
            <person name="da Silva M.D."/>
            <person name="Binneck E."/>
            <person name="de Melo N.F."/>
            <person name="da Silva R.H."/>
            <person name="de Melo A.L.T.M."/>
            <person name="Pandolfi V."/>
            <person name="Bustamante F.O."/>
            <person name="Brasileiro-Vidal A.C."/>
            <person name="Benko-Iseppon A.M."/>
        </authorList>
    </citation>
    <scope>NUCLEOTIDE SEQUENCE [LARGE SCALE GENOMIC DNA]</scope>
    <source>
        <tissue evidence="4">Leaves</tissue>
    </source>
</reference>
<dbReference type="EMBL" id="JASCZI010120896">
    <property type="protein sequence ID" value="MED6157167.1"/>
    <property type="molecule type" value="Genomic_DNA"/>
</dbReference>
<comment type="caution">
    <text evidence="4">The sequence shown here is derived from an EMBL/GenBank/DDBJ whole genome shotgun (WGS) entry which is preliminary data.</text>
</comment>
<name>A0ABU6U8V8_9FABA</name>
<feature type="transmembrane region" description="Helical" evidence="3">
    <location>
        <begin position="218"/>
        <end position="238"/>
    </location>
</feature>
<keyword evidence="3" id="KW-0472">Membrane</keyword>
<proteinExistence type="predicted"/>
<evidence type="ECO:0000313" key="4">
    <source>
        <dbReference type="EMBL" id="MED6157167.1"/>
    </source>
</evidence>
<evidence type="ECO:0000256" key="3">
    <source>
        <dbReference type="SAM" id="Phobius"/>
    </source>
</evidence>
<keyword evidence="1" id="KW-0175">Coiled coil</keyword>
<gene>
    <name evidence="4" type="ORF">PIB30_020834</name>
</gene>
<dbReference type="Proteomes" id="UP001341840">
    <property type="component" value="Unassembled WGS sequence"/>
</dbReference>
<evidence type="ECO:0000313" key="5">
    <source>
        <dbReference type="Proteomes" id="UP001341840"/>
    </source>
</evidence>
<accession>A0ABU6U8V8</accession>
<evidence type="ECO:0000256" key="1">
    <source>
        <dbReference type="SAM" id="Coils"/>
    </source>
</evidence>
<sequence>MGTCMGARSSFIRAKRSCPSSLLGKLGQSGSTVEVGLVQELCRSCGLGCFSPPLGGSWLLESIWACLSDRPKMSHYFRPRVRTLPLRGVVTVGHTPCIRVPESAWNSCCFKCAFELAKAISLNPLVHFSLSETTSSVTTLFVVFFVLAAAAVASFCLGAAIPASRRSHHTCVLTVVLSAASLLPANSLMNMIFGRQIVSSSFLENGGVEDVCMFGSHIFGQVEIGISGSALIVFFFMVRGDVNVKPANVPDDIDLVEDVVLLSKSVIDEEMLESFGSSHAVCGMVSEESMSWSLPTRKRGLILALECFFTFFILPSLFEESFYDFKNYCFKVRSVDGVRPFFENEKGEYQFRLYWYSGLESPKYEFEDLDEIDQEIVTVLSQCCVKTPFNTKNLLTRSPSYIRTDLGSKEVPKNFGNPVSQAPPPGSEIQSSSDRSEFKVPPSPTHPSNSTVDKSKSRKGKSVGYSYGSVYAPDFDAVGFTDEFIMENSRIAMDEASLKSNLEFIMKAGIKAAGISRALQKKLADCPPVSRAEMEPMKEKIAAIEKGKEEAENKLSEMKKSVKESELLKKKAEDEASDLRAKVESLGKDLEKLQVEYDELEDDSIKSNDQIVTNLREQAKVFVPTLKVHLLHPDNYVAGGRIVFYEDLVPASEGPFFEEAKDTPEVEVDDAEKAPPA</sequence>
<feature type="coiled-coil region" evidence="1">
    <location>
        <begin position="534"/>
        <end position="610"/>
    </location>
</feature>
<feature type="transmembrane region" description="Helical" evidence="3">
    <location>
        <begin position="140"/>
        <end position="160"/>
    </location>
</feature>
<keyword evidence="3" id="KW-0812">Transmembrane</keyword>